<organism evidence="1 2">
    <name type="scientific">Kluyvera intermedia</name>
    <name type="common">Enterobacter intermedius</name>
    <dbReference type="NCBI Taxonomy" id="61648"/>
    <lineage>
        <taxon>Bacteria</taxon>
        <taxon>Pseudomonadati</taxon>
        <taxon>Pseudomonadota</taxon>
        <taxon>Gammaproteobacteria</taxon>
        <taxon>Enterobacterales</taxon>
        <taxon>Enterobacteriaceae</taxon>
        <taxon>Kluyvera</taxon>
    </lineage>
</organism>
<accession>A0A9P3TBW7</accession>
<dbReference type="Pfam" id="PF11650">
    <property type="entry name" value="P22_Tail-4"/>
    <property type="match status" value="1"/>
</dbReference>
<sequence length="167" mass="18078">MLIATKGDLVRAALRKLGIASDAALTDVEPQSIQDAVDDLESMMAEWYQDGKGIITGYEFADPDNPPAEGDEHGLRSRAVSAVIHNLACRIAPDYALEATAKIITTARNGKELLYKQTAIARATRSPYPNRMPIGSGNSFATLNGWHFFPGEQQDADSTTPADEGNW</sequence>
<evidence type="ECO:0000313" key="1">
    <source>
        <dbReference type="EMBL" id="HAT3584360.1"/>
    </source>
</evidence>
<name>A0A9P3TBW7_KLUIN</name>
<dbReference type="EMBL" id="DACSUM010000055">
    <property type="protein sequence ID" value="HAT3584360.1"/>
    <property type="molecule type" value="Genomic_DNA"/>
</dbReference>
<gene>
    <name evidence="1" type="ORF">I8531_004739</name>
</gene>
<reference evidence="1" key="1">
    <citation type="journal article" date="2018" name="Genome Biol.">
        <title>SKESA: strategic k-mer extension for scrupulous assemblies.</title>
        <authorList>
            <person name="Souvorov A."/>
            <person name="Agarwala R."/>
            <person name="Lipman D.J."/>
        </authorList>
    </citation>
    <scope>NUCLEOTIDE SEQUENCE</scope>
    <source>
        <strain evidence="1">CAVp300</strain>
    </source>
</reference>
<reference evidence="1" key="2">
    <citation type="submission" date="2020-10" db="EMBL/GenBank/DDBJ databases">
        <authorList>
            <consortium name="NCBI Pathogen Detection Project"/>
        </authorList>
    </citation>
    <scope>NUCLEOTIDE SEQUENCE</scope>
    <source>
        <strain evidence="1">CAVp300</strain>
    </source>
</reference>
<dbReference type="InterPro" id="IPR020362">
    <property type="entry name" value="Tail_accessory_Gp4"/>
</dbReference>
<dbReference type="AlphaFoldDB" id="A0A9P3TBW7"/>
<protein>
    <submittedName>
        <fullName evidence="1">Uncharacterized protein</fullName>
    </submittedName>
</protein>
<evidence type="ECO:0000313" key="2">
    <source>
        <dbReference type="Proteomes" id="UP000867740"/>
    </source>
</evidence>
<comment type="caution">
    <text evidence="1">The sequence shown here is derived from an EMBL/GenBank/DDBJ whole genome shotgun (WGS) entry which is preliminary data.</text>
</comment>
<dbReference type="InterPro" id="IPR038258">
    <property type="entry name" value="Gp4_sf"/>
</dbReference>
<dbReference type="RefSeq" id="WP_047371478.1">
    <property type="nucleotide sequence ID" value="NZ_CABMNU010000005.1"/>
</dbReference>
<dbReference type="Proteomes" id="UP000867740">
    <property type="component" value="Unassembled WGS sequence"/>
</dbReference>
<dbReference type="Gene3D" id="1.10.3230.20">
    <property type="entry name" value="P22 tail accessory factor (Gp4)"/>
    <property type="match status" value="1"/>
</dbReference>
<proteinExistence type="predicted"/>